<comment type="caution">
    <text evidence="1">The sequence shown here is derived from an EMBL/GenBank/DDBJ whole genome shotgun (WGS) entry which is preliminary data.</text>
</comment>
<evidence type="ECO:0000313" key="1">
    <source>
        <dbReference type="EMBL" id="MBG6138101.1"/>
    </source>
</evidence>
<dbReference type="Proteomes" id="UP000622552">
    <property type="component" value="Unassembled WGS sequence"/>
</dbReference>
<evidence type="ECO:0000313" key="2">
    <source>
        <dbReference type="Proteomes" id="UP000622552"/>
    </source>
</evidence>
<accession>A0A8J7GHI4</accession>
<dbReference type="InterPro" id="IPR025341">
    <property type="entry name" value="DUF4247"/>
</dbReference>
<evidence type="ECO:0008006" key="3">
    <source>
        <dbReference type="Google" id="ProtNLM"/>
    </source>
</evidence>
<dbReference type="EMBL" id="JADOUF010000001">
    <property type="protein sequence ID" value="MBG6138101.1"/>
    <property type="molecule type" value="Genomic_DNA"/>
</dbReference>
<reference evidence="1" key="1">
    <citation type="submission" date="2020-11" db="EMBL/GenBank/DDBJ databases">
        <title>Sequencing the genomes of 1000 actinobacteria strains.</title>
        <authorList>
            <person name="Klenk H.-P."/>
        </authorList>
    </citation>
    <scope>NUCLEOTIDE SEQUENCE</scope>
    <source>
        <strain evidence="1">DSM 45356</strain>
    </source>
</reference>
<protein>
    <recommendedName>
        <fullName evidence="3">DUF4247 domain-containing protein</fullName>
    </recommendedName>
</protein>
<keyword evidence="2" id="KW-1185">Reference proteome</keyword>
<dbReference type="AlphaFoldDB" id="A0A8J7GHI4"/>
<sequence length="140" mass="14763">MRKWYIVAGIAAVVGALLGGIALFGGSASPRGYVARSFSRSTADDLDSAQAYRSTKAPSAVAAMIRGKWKPAEEFADASGYYLRYSDDVVAVFPNGTGSLIRVEDSDRAYRRYHSHVGGYWGFTTGQGEAGRGGGPGSGK</sequence>
<proteinExistence type="predicted"/>
<name>A0A8J7GHI4_9ACTN</name>
<dbReference type="Pfam" id="PF14042">
    <property type="entry name" value="DUF4247"/>
    <property type="match status" value="1"/>
</dbReference>
<dbReference type="RefSeq" id="WP_197004891.1">
    <property type="nucleotide sequence ID" value="NZ_BONS01000017.1"/>
</dbReference>
<gene>
    <name evidence="1" type="ORF">IW245_004295</name>
</gene>
<organism evidence="1 2">
    <name type="scientific">Longispora fulva</name>
    <dbReference type="NCBI Taxonomy" id="619741"/>
    <lineage>
        <taxon>Bacteria</taxon>
        <taxon>Bacillati</taxon>
        <taxon>Actinomycetota</taxon>
        <taxon>Actinomycetes</taxon>
        <taxon>Micromonosporales</taxon>
        <taxon>Micromonosporaceae</taxon>
        <taxon>Longispora</taxon>
    </lineage>
</organism>